<protein>
    <submittedName>
        <fullName evidence="1">Uncharacterized protein</fullName>
    </submittedName>
</protein>
<gene>
    <name evidence="1" type="ORF">AOE01nite_14560</name>
</gene>
<comment type="caution">
    <text evidence="1">The sequence shown here is derived from an EMBL/GenBank/DDBJ whole genome shotgun (WGS) entry which is preliminary data.</text>
</comment>
<organism evidence="1 2">
    <name type="scientific">Acetobacter oeni</name>
    <dbReference type="NCBI Taxonomy" id="304077"/>
    <lineage>
        <taxon>Bacteria</taxon>
        <taxon>Pseudomonadati</taxon>
        <taxon>Pseudomonadota</taxon>
        <taxon>Alphaproteobacteria</taxon>
        <taxon>Acetobacterales</taxon>
        <taxon>Acetobacteraceae</taxon>
        <taxon>Acetobacter</taxon>
    </lineage>
</organism>
<dbReference type="OrthoDB" id="7792848at2"/>
<dbReference type="Proteomes" id="UP000321746">
    <property type="component" value="Unassembled WGS sequence"/>
</dbReference>
<sequence>MMTGNAISDMTEASGCASEHIDTPAGRALWRDMLEYAPKLETLIRYITQKQCTLQESHLCWYQRELFERRFFRVPSPLTARMIHSGESRLSGEQATIFRLPAAPAITLISTGTDKYFPLDAVILPGIETGLIFGSRNTNLRGIDIPVWQQSHPVIHAVALCRMAPLQQQIPYLREVTALRRYVAPAHIEGLSASRADVLSLVRELCDWPISAPGEKGLNRSGQIVFRFG</sequence>
<name>A0A511XJW7_9PROT</name>
<dbReference type="AlphaFoldDB" id="A0A511XJW7"/>
<evidence type="ECO:0000313" key="1">
    <source>
        <dbReference type="EMBL" id="GEN63232.1"/>
    </source>
</evidence>
<proteinExistence type="predicted"/>
<dbReference type="EMBL" id="BJYG01000017">
    <property type="protein sequence ID" value="GEN63232.1"/>
    <property type="molecule type" value="Genomic_DNA"/>
</dbReference>
<evidence type="ECO:0000313" key="2">
    <source>
        <dbReference type="Proteomes" id="UP000321746"/>
    </source>
</evidence>
<dbReference type="RefSeq" id="WP_146887610.1">
    <property type="nucleotide sequence ID" value="NZ_BJYG01000017.1"/>
</dbReference>
<keyword evidence="2" id="KW-1185">Reference proteome</keyword>
<accession>A0A511XJW7</accession>
<reference evidence="1 2" key="1">
    <citation type="submission" date="2019-07" db="EMBL/GenBank/DDBJ databases">
        <title>Whole genome shotgun sequence of Acetobacter oeni NBRC 105207.</title>
        <authorList>
            <person name="Hosoyama A."/>
            <person name="Uohara A."/>
            <person name="Ohji S."/>
            <person name="Ichikawa N."/>
        </authorList>
    </citation>
    <scope>NUCLEOTIDE SEQUENCE [LARGE SCALE GENOMIC DNA]</scope>
    <source>
        <strain evidence="1 2">NBRC 105207</strain>
    </source>
</reference>